<comment type="subcellular location">
    <subcellularLocation>
        <location evidence="1 7">Cell membrane</location>
        <topology evidence="1 7">Multi-pass membrane protein</topology>
    </subcellularLocation>
</comment>
<keyword evidence="6 7" id="KW-0472">Membrane</keyword>
<keyword evidence="5 7" id="KW-1133">Transmembrane helix</keyword>
<dbReference type="Pfam" id="PF00528">
    <property type="entry name" value="BPD_transp_1"/>
    <property type="match status" value="1"/>
</dbReference>
<evidence type="ECO:0000256" key="7">
    <source>
        <dbReference type="RuleBase" id="RU363032"/>
    </source>
</evidence>
<dbReference type="PANTHER" id="PTHR43386">
    <property type="entry name" value="OLIGOPEPTIDE TRANSPORT SYSTEM PERMEASE PROTEIN APPC"/>
    <property type="match status" value="1"/>
</dbReference>
<protein>
    <submittedName>
        <fullName evidence="9">Peptide/nickel transport system permease protein</fullName>
    </submittedName>
</protein>
<keyword evidence="4 7" id="KW-0812">Transmembrane</keyword>
<evidence type="ECO:0000256" key="4">
    <source>
        <dbReference type="ARBA" id="ARBA00022692"/>
    </source>
</evidence>
<dbReference type="InterPro" id="IPR000515">
    <property type="entry name" value="MetI-like"/>
</dbReference>
<comment type="similarity">
    <text evidence="7">Belongs to the binding-protein-dependent transport system permease family.</text>
</comment>
<proteinExistence type="inferred from homology"/>
<dbReference type="GO" id="GO:0055085">
    <property type="term" value="P:transmembrane transport"/>
    <property type="evidence" value="ECO:0007669"/>
    <property type="project" value="InterPro"/>
</dbReference>
<keyword evidence="3" id="KW-1003">Cell membrane</keyword>
<evidence type="ECO:0000256" key="6">
    <source>
        <dbReference type="ARBA" id="ARBA00023136"/>
    </source>
</evidence>
<dbReference type="Pfam" id="PF12911">
    <property type="entry name" value="OppC_N"/>
    <property type="match status" value="1"/>
</dbReference>
<dbReference type="AlphaFoldDB" id="A0A1M5VSS1"/>
<dbReference type="Proteomes" id="UP000184389">
    <property type="component" value="Unassembled WGS sequence"/>
</dbReference>
<name>A0A1M5VSS1_9FIRM</name>
<evidence type="ECO:0000313" key="9">
    <source>
        <dbReference type="EMBL" id="SHH78034.1"/>
    </source>
</evidence>
<dbReference type="EMBL" id="FQXR01000004">
    <property type="protein sequence ID" value="SHH78034.1"/>
    <property type="molecule type" value="Genomic_DNA"/>
</dbReference>
<feature type="transmembrane region" description="Helical" evidence="7">
    <location>
        <begin position="20"/>
        <end position="39"/>
    </location>
</feature>
<keyword evidence="2 7" id="KW-0813">Transport</keyword>
<dbReference type="InterPro" id="IPR035906">
    <property type="entry name" value="MetI-like_sf"/>
</dbReference>
<evidence type="ECO:0000259" key="8">
    <source>
        <dbReference type="PROSITE" id="PS50928"/>
    </source>
</evidence>
<feature type="transmembrane region" description="Helical" evidence="7">
    <location>
        <begin position="83"/>
        <end position="104"/>
    </location>
</feature>
<dbReference type="CDD" id="cd06261">
    <property type="entry name" value="TM_PBP2"/>
    <property type="match status" value="1"/>
</dbReference>
<dbReference type="PANTHER" id="PTHR43386:SF1">
    <property type="entry name" value="D,D-DIPEPTIDE TRANSPORT SYSTEM PERMEASE PROTEIN DDPC-RELATED"/>
    <property type="match status" value="1"/>
</dbReference>
<dbReference type="InterPro" id="IPR050366">
    <property type="entry name" value="BP-dependent_transpt_permease"/>
</dbReference>
<feature type="transmembrane region" description="Helical" evidence="7">
    <location>
        <begin position="243"/>
        <end position="265"/>
    </location>
</feature>
<dbReference type="SUPFAM" id="SSF161098">
    <property type="entry name" value="MetI-like"/>
    <property type="match status" value="1"/>
</dbReference>
<evidence type="ECO:0000256" key="2">
    <source>
        <dbReference type="ARBA" id="ARBA00022448"/>
    </source>
</evidence>
<evidence type="ECO:0000313" key="10">
    <source>
        <dbReference type="Proteomes" id="UP000184389"/>
    </source>
</evidence>
<dbReference type="InterPro" id="IPR025966">
    <property type="entry name" value="OppC_N"/>
</dbReference>
<evidence type="ECO:0000256" key="1">
    <source>
        <dbReference type="ARBA" id="ARBA00004651"/>
    </source>
</evidence>
<dbReference type="STRING" id="1123281.SAMN02745180_01027"/>
<accession>A0A1M5VSS1</accession>
<dbReference type="Gene3D" id="1.10.3720.10">
    <property type="entry name" value="MetI-like"/>
    <property type="match status" value="1"/>
</dbReference>
<evidence type="ECO:0000256" key="5">
    <source>
        <dbReference type="ARBA" id="ARBA00022989"/>
    </source>
</evidence>
<evidence type="ECO:0000256" key="3">
    <source>
        <dbReference type="ARBA" id="ARBA00022475"/>
    </source>
</evidence>
<dbReference type="GO" id="GO:0005886">
    <property type="term" value="C:plasma membrane"/>
    <property type="evidence" value="ECO:0007669"/>
    <property type="project" value="UniProtKB-SubCell"/>
</dbReference>
<dbReference type="RefSeq" id="WP_072743696.1">
    <property type="nucleotide sequence ID" value="NZ_FQXR01000004.1"/>
</dbReference>
<sequence>MKKSFRGVLNKINPIKELKVGTILLMILILIAIFAPLIATHDPYVLNDDVTVGPSSQYLFGTDGLGRDVFSMVIYGSRTSLKVGIIAAAISSVIGTLIGGIAGYMGGKVDKVISEIINMFLMLPTFFLILIIVAIYGSSLTNVIVVIGLTSWTGTARLMRAQAISLRERTFIKSSKTIGESNMRILFKHIIPNGIFPIIADSTMAVSSAILSEAGLSFLGLGDPNVVSWGQIISHGKGYLPHSWWICTFSGLAIVFTVLSFYLIGEGMNRILSPKLNKTN</sequence>
<feature type="domain" description="ABC transmembrane type-1" evidence="8">
    <location>
        <begin position="77"/>
        <end position="265"/>
    </location>
</feature>
<dbReference type="PROSITE" id="PS50928">
    <property type="entry name" value="ABC_TM1"/>
    <property type="match status" value="1"/>
</dbReference>
<keyword evidence="10" id="KW-1185">Reference proteome</keyword>
<reference evidence="9 10" key="1">
    <citation type="submission" date="2016-11" db="EMBL/GenBank/DDBJ databases">
        <authorList>
            <person name="Jaros S."/>
            <person name="Januszkiewicz K."/>
            <person name="Wedrychowicz H."/>
        </authorList>
    </citation>
    <scope>NUCLEOTIDE SEQUENCE [LARGE SCALE GENOMIC DNA]</scope>
    <source>
        <strain evidence="9 10">DSM 13106</strain>
    </source>
</reference>
<dbReference type="OrthoDB" id="9801163at2"/>
<gene>
    <name evidence="9" type="ORF">SAMN02745180_01027</name>
</gene>
<organism evidence="9 10">
    <name type="scientific">Sporanaerobacter acetigenes DSM 13106</name>
    <dbReference type="NCBI Taxonomy" id="1123281"/>
    <lineage>
        <taxon>Bacteria</taxon>
        <taxon>Bacillati</taxon>
        <taxon>Bacillota</taxon>
        <taxon>Tissierellia</taxon>
        <taxon>Tissierellales</taxon>
        <taxon>Sporanaerobacteraceae</taxon>
        <taxon>Sporanaerobacter</taxon>
    </lineage>
</organism>